<evidence type="ECO:0000256" key="1">
    <source>
        <dbReference type="ARBA" id="ARBA00007061"/>
    </source>
</evidence>
<evidence type="ECO:0000313" key="9">
    <source>
        <dbReference type="Proteomes" id="UP000319731"/>
    </source>
</evidence>
<evidence type="ECO:0000259" key="7">
    <source>
        <dbReference type="Pfam" id="PF08540"/>
    </source>
</evidence>
<dbReference type="Pfam" id="PF08540">
    <property type="entry name" value="HMG_CoA_synt_C"/>
    <property type="match status" value="1"/>
</dbReference>
<dbReference type="RefSeq" id="XP_031025866.1">
    <property type="nucleotide sequence ID" value="XM_031168177.1"/>
</dbReference>
<dbReference type="PANTHER" id="PTHR43323:SF2">
    <property type="entry name" value="HYDROXYMETHYLGLUTARYL-COA SYNTHASE"/>
    <property type="match status" value="1"/>
</dbReference>
<dbReference type="GO" id="GO:0010142">
    <property type="term" value="P:farnesyl diphosphate biosynthetic process, mevalonate pathway"/>
    <property type="evidence" value="ECO:0007669"/>
    <property type="project" value="InterPro"/>
</dbReference>
<dbReference type="FunFam" id="3.40.47.10:FF:000008">
    <property type="entry name" value="3-hydroxy-3-methylglutaryl coenzyme A synthase"/>
    <property type="match status" value="1"/>
</dbReference>
<dbReference type="AlphaFoldDB" id="A0A507C868"/>
<dbReference type="GO" id="GO:0006696">
    <property type="term" value="P:ergosterol biosynthetic process"/>
    <property type="evidence" value="ECO:0007669"/>
    <property type="project" value="TreeGrafter"/>
</dbReference>
<dbReference type="InterPro" id="IPR013528">
    <property type="entry name" value="HMG_CoA_synth_N"/>
</dbReference>
<sequence>MLQGSESRPSNVGIHAVEIYFPKKCVDQTELEKHDKVSEGKYTIGLGQTRMGFCDDREDINSICLTAVQNLMEKYNIAYTDIGRLEVGTETITDKSKSTKTVLMTLFAASGNTNIEGVSTTNACYGGTSALFNALNWIESSYWDGRYALVVAGDIAVYKEGNARPTGGAGCVAILLGANAPIVFDRGLRASYMEHAWDFFKPDLSSEYPEVDGKLSVECYLRANDKCYNLYMDKLKKAGETDPTLESAASYFLFHSPYTKLVQKSFARLAFNDFLRHQNDPRFAAFSQFQGIKPEDTYSNRDVEKAFMDFTKDLFKKKVVPSLLCAKEIGNMYCGSLYGGLASLLSEVPSSELLNKRVVMFSYGSGLASSMFSFTVVGDTSSIAEKLSVRERLAARTVVPPAQYDAVMHLREETHQLKAYDPKSSIDTANEFPGTFFLQRVDEKFRRAYGRTPVTGDTATHIINGVSY</sequence>
<keyword evidence="9" id="KW-1185">Reference proteome</keyword>
<feature type="domain" description="Hydroxymethylglutaryl-coenzyme A synthase N-terminal" evidence="6">
    <location>
        <begin position="8"/>
        <end position="181"/>
    </location>
</feature>
<dbReference type="InterPro" id="IPR016039">
    <property type="entry name" value="Thiolase-like"/>
</dbReference>
<evidence type="ECO:0000256" key="2">
    <source>
        <dbReference type="ARBA" id="ARBA00022679"/>
    </source>
</evidence>
<feature type="active site" description="Proton donor/acceptor" evidence="3">
    <location>
        <position position="255"/>
    </location>
</feature>
<feature type="active site" description="Proton donor/acceptor" evidence="3">
    <location>
        <position position="90"/>
    </location>
</feature>
<dbReference type="STRING" id="1806994.A0A507C868"/>
<dbReference type="PANTHER" id="PTHR43323">
    <property type="entry name" value="3-HYDROXY-3-METHYLGLUTARYL COENZYME A SYNTHASE"/>
    <property type="match status" value="1"/>
</dbReference>
<evidence type="ECO:0000313" key="8">
    <source>
        <dbReference type="EMBL" id="TPX35339.1"/>
    </source>
</evidence>
<organism evidence="8 9">
    <name type="scientific">Synchytrium microbalum</name>
    <dbReference type="NCBI Taxonomy" id="1806994"/>
    <lineage>
        <taxon>Eukaryota</taxon>
        <taxon>Fungi</taxon>
        <taxon>Fungi incertae sedis</taxon>
        <taxon>Chytridiomycota</taxon>
        <taxon>Chytridiomycota incertae sedis</taxon>
        <taxon>Chytridiomycetes</taxon>
        <taxon>Synchytriales</taxon>
        <taxon>Synchytriaceae</taxon>
        <taxon>Synchytrium</taxon>
    </lineage>
</organism>
<name>A0A507C868_9FUNG</name>
<reference evidence="8 9" key="1">
    <citation type="journal article" date="2019" name="Sci. Rep.">
        <title>Comparative genomics of chytrid fungi reveal insights into the obligate biotrophic and pathogenic lifestyle of Synchytrium endobioticum.</title>
        <authorList>
            <person name="van de Vossenberg B.T.L.H."/>
            <person name="Warris S."/>
            <person name="Nguyen H.D.T."/>
            <person name="van Gent-Pelzer M.P.E."/>
            <person name="Joly D.L."/>
            <person name="van de Geest H.C."/>
            <person name="Bonants P.J.M."/>
            <person name="Smith D.S."/>
            <person name="Levesque C.A."/>
            <person name="van der Lee T.A.J."/>
        </authorList>
    </citation>
    <scope>NUCLEOTIDE SEQUENCE [LARGE SCALE GENOMIC DNA]</scope>
    <source>
        <strain evidence="8 9">JEL517</strain>
    </source>
</reference>
<protein>
    <recommendedName>
        <fullName evidence="5">Hydroxymethylglutaryl-CoA synthase</fullName>
        <shortName evidence="5">HMG-CoA synthase</shortName>
        <ecNumber evidence="5">2.3.3.10</ecNumber>
    </recommendedName>
    <alternativeName>
        <fullName evidence="5">3-hydroxy-3-methylglutaryl coenzyme A synthase</fullName>
    </alternativeName>
</protein>
<keyword evidence="2 5" id="KW-0808">Transferase</keyword>
<proteinExistence type="inferred from homology"/>
<accession>A0A507C868</accession>
<comment type="caution">
    <text evidence="8">The sequence shown here is derived from an EMBL/GenBank/DDBJ whole genome shotgun (WGS) entry which is preliminary data.</text>
</comment>
<dbReference type="CDD" id="cd00827">
    <property type="entry name" value="init_cond_enzymes"/>
    <property type="match status" value="1"/>
</dbReference>
<dbReference type="InterPro" id="IPR013746">
    <property type="entry name" value="HMG_CoA_synt_C_dom"/>
</dbReference>
<evidence type="ECO:0000256" key="3">
    <source>
        <dbReference type="PIRSR" id="PIRSR610122-1"/>
    </source>
</evidence>
<gene>
    <name evidence="8" type="primary">ERG13</name>
    <name evidence="8" type="ORF">SmJEL517_g02249</name>
</gene>
<dbReference type="EC" id="2.3.3.10" evidence="5"/>
<comment type="function">
    <text evidence="5">Catalyzes the condensation of acetyl-CoA with acetoacetyl-CoA to form HMG-CoA.</text>
</comment>
<dbReference type="EMBL" id="QEAO01000009">
    <property type="protein sequence ID" value="TPX35339.1"/>
    <property type="molecule type" value="Genomic_DNA"/>
</dbReference>
<dbReference type="OrthoDB" id="1269963at2759"/>
<evidence type="ECO:0000256" key="5">
    <source>
        <dbReference type="RuleBase" id="RU364071"/>
    </source>
</evidence>
<comment type="similarity">
    <text evidence="1 5">Belongs to the thiolase-like superfamily. HMG-CoA synthase family.</text>
</comment>
<comment type="catalytic activity">
    <reaction evidence="5">
        <text>acetoacetyl-CoA + acetyl-CoA + H2O = (3S)-3-hydroxy-3-methylglutaryl-CoA + CoA + H(+)</text>
        <dbReference type="Rhea" id="RHEA:10188"/>
        <dbReference type="ChEBI" id="CHEBI:15377"/>
        <dbReference type="ChEBI" id="CHEBI:15378"/>
        <dbReference type="ChEBI" id="CHEBI:43074"/>
        <dbReference type="ChEBI" id="CHEBI:57286"/>
        <dbReference type="ChEBI" id="CHEBI:57287"/>
        <dbReference type="ChEBI" id="CHEBI:57288"/>
        <dbReference type="EC" id="2.3.3.10"/>
    </reaction>
</comment>
<dbReference type="GO" id="GO:0004421">
    <property type="term" value="F:hydroxymethylglutaryl-CoA synthase activity"/>
    <property type="evidence" value="ECO:0007669"/>
    <property type="project" value="UniProtKB-EC"/>
</dbReference>
<dbReference type="GeneID" id="42003474"/>
<dbReference type="InterPro" id="IPR010122">
    <property type="entry name" value="HMG_CoA_synthase_euk"/>
</dbReference>
<feature type="binding site" evidence="4">
    <location>
        <position position="260"/>
    </location>
    <ligand>
        <name>CoA</name>
        <dbReference type="ChEBI" id="CHEBI:57287"/>
    </ligand>
</feature>
<evidence type="ECO:0000259" key="6">
    <source>
        <dbReference type="Pfam" id="PF01154"/>
    </source>
</evidence>
<evidence type="ECO:0000256" key="4">
    <source>
        <dbReference type="PIRSR" id="PIRSR610122-2"/>
    </source>
</evidence>
<dbReference type="SUPFAM" id="SSF53901">
    <property type="entry name" value="Thiolase-like"/>
    <property type="match status" value="2"/>
</dbReference>
<dbReference type="NCBIfam" id="TIGR01833">
    <property type="entry name" value="HMG-CoA-S_euk"/>
    <property type="match status" value="1"/>
</dbReference>
<feature type="binding site" evidence="4">
    <location>
        <position position="162"/>
    </location>
    <ligand>
        <name>CoA</name>
        <dbReference type="ChEBI" id="CHEBI:57287"/>
    </ligand>
</feature>
<dbReference type="Gene3D" id="3.40.47.10">
    <property type="match status" value="1"/>
</dbReference>
<feature type="domain" description="Hydroxymethylglutaryl-coenzyme A synthase C-terminal" evidence="7">
    <location>
        <begin position="182"/>
        <end position="451"/>
    </location>
</feature>
<dbReference type="Pfam" id="PF01154">
    <property type="entry name" value="HMG_CoA_synt_N"/>
    <property type="match status" value="1"/>
</dbReference>
<dbReference type="GO" id="GO:0006084">
    <property type="term" value="P:acetyl-CoA metabolic process"/>
    <property type="evidence" value="ECO:0007669"/>
    <property type="project" value="InterPro"/>
</dbReference>
<feature type="binding site" evidence="4">
    <location>
        <position position="216"/>
    </location>
    <ligand>
        <name>CoA</name>
        <dbReference type="ChEBI" id="CHEBI:57287"/>
    </ligand>
</feature>
<feature type="active site" description="Acyl-thioester intermediate" evidence="3">
    <location>
        <position position="124"/>
    </location>
</feature>
<feature type="binding site" evidence="4">
    <location>
        <position position="264"/>
    </location>
    <ligand>
        <name>CoA</name>
        <dbReference type="ChEBI" id="CHEBI:57287"/>
    </ligand>
</feature>
<dbReference type="Proteomes" id="UP000319731">
    <property type="component" value="Unassembled WGS sequence"/>
</dbReference>